<feature type="non-terminal residue" evidence="2">
    <location>
        <position position="1"/>
    </location>
</feature>
<comment type="caution">
    <text evidence="2">The sequence shown here is derived from an EMBL/GenBank/DDBJ whole genome shotgun (WGS) entry which is preliminary data.</text>
</comment>
<gene>
    <name evidence="2" type="ORF">DAT39_007973</name>
</gene>
<dbReference type="AlphaFoldDB" id="A0A8J4XCI6"/>
<evidence type="ECO:0000313" key="3">
    <source>
        <dbReference type="Proteomes" id="UP000727407"/>
    </source>
</evidence>
<keyword evidence="3" id="KW-1185">Reference proteome</keyword>
<protein>
    <submittedName>
        <fullName evidence="2">Uncharacterized protein</fullName>
    </submittedName>
</protein>
<dbReference type="EMBL" id="QNUK01000093">
    <property type="protein sequence ID" value="KAF5902298.1"/>
    <property type="molecule type" value="Genomic_DNA"/>
</dbReference>
<name>A0A8J4XCI6_CLAMG</name>
<reference evidence="2" key="1">
    <citation type="submission" date="2020-07" db="EMBL/GenBank/DDBJ databases">
        <title>Clarias magur genome sequencing, assembly and annotation.</title>
        <authorList>
            <person name="Kushwaha B."/>
            <person name="Kumar R."/>
            <person name="Das P."/>
            <person name="Joshi C.G."/>
            <person name="Kumar D."/>
            <person name="Nagpure N.S."/>
            <person name="Pandey M."/>
            <person name="Agarwal S."/>
            <person name="Srivastava S."/>
            <person name="Singh M."/>
            <person name="Sahoo L."/>
            <person name="Jayasankar P."/>
            <person name="Meher P.K."/>
            <person name="Koringa P.G."/>
            <person name="Iquebal M.A."/>
            <person name="Das S.P."/>
            <person name="Bit A."/>
            <person name="Patnaik S."/>
            <person name="Patel N."/>
            <person name="Shah T.M."/>
            <person name="Hinsu A."/>
            <person name="Jena J.K."/>
        </authorList>
    </citation>
    <scope>NUCLEOTIDE SEQUENCE</scope>
    <source>
        <strain evidence="2">CIFAMagur01</strain>
        <tissue evidence="2">Testis</tissue>
    </source>
</reference>
<feature type="non-terminal residue" evidence="2">
    <location>
        <position position="230"/>
    </location>
</feature>
<sequence>PSSHTKKALAMALVHEFPCLNDNTGSGYGAWYTPGRKHGSATGFLEECLWNVRKRMRKLKQPGHLEPQHDRSGTTSEDAVSPEKMKEMVDWLKVNKYPISEVENYMKETAVYRGKLIRSNGSKSIPEILEEFPRLIDNPGMILQDFRQLYPAAERKLFENWATISERILMYAQIEGKLQFVLEDLTPAAKGEIALKVLPTLLPPSIYKRGGKVFRPTTEEAQRSFIDMQP</sequence>
<feature type="region of interest" description="Disordered" evidence="1">
    <location>
        <begin position="60"/>
        <end position="82"/>
    </location>
</feature>
<dbReference type="OrthoDB" id="10066002at2759"/>
<organism evidence="2 3">
    <name type="scientific">Clarias magur</name>
    <name type="common">Asian catfish</name>
    <name type="synonym">Macropteronotus magur</name>
    <dbReference type="NCBI Taxonomy" id="1594786"/>
    <lineage>
        <taxon>Eukaryota</taxon>
        <taxon>Metazoa</taxon>
        <taxon>Chordata</taxon>
        <taxon>Craniata</taxon>
        <taxon>Vertebrata</taxon>
        <taxon>Euteleostomi</taxon>
        <taxon>Actinopterygii</taxon>
        <taxon>Neopterygii</taxon>
        <taxon>Teleostei</taxon>
        <taxon>Ostariophysi</taxon>
        <taxon>Siluriformes</taxon>
        <taxon>Clariidae</taxon>
        <taxon>Clarias</taxon>
    </lineage>
</organism>
<accession>A0A8J4XCI6</accession>
<evidence type="ECO:0000313" key="2">
    <source>
        <dbReference type="EMBL" id="KAF5902298.1"/>
    </source>
</evidence>
<dbReference type="PANTHER" id="PTHR31025:SF9">
    <property type="entry name" value="SI:DKEY-286J15.1"/>
    <property type="match status" value="1"/>
</dbReference>
<dbReference type="Proteomes" id="UP000727407">
    <property type="component" value="Unassembled WGS sequence"/>
</dbReference>
<dbReference type="PANTHER" id="PTHR31025">
    <property type="entry name" value="SI:CH211-196P9.1-RELATED"/>
    <property type="match status" value="1"/>
</dbReference>
<evidence type="ECO:0000256" key="1">
    <source>
        <dbReference type="SAM" id="MobiDB-lite"/>
    </source>
</evidence>
<proteinExistence type="predicted"/>